<proteinExistence type="predicted"/>
<protein>
    <submittedName>
        <fullName evidence="2">Uncharacterized protein</fullName>
    </submittedName>
</protein>
<evidence type="ECO:0000256" key="1">
    <source>
        <dbReference type="SAM" id="MobiDB-lite"/>
    </source>
</evidence>
<gene>
    <name evidence="2" type="ORF">NOXIFER_262</name>
</gene>
<dbReference type="EMBL" id="MF063068">
    <property type="protein sequence ID" value="ARV77427.1"/>
    <property type="molecule type" value="Genomic_DNA"/>
</dbReference>
<evidence type="ECO:0000313" key="2">
    <source>
        <dbReference type="EMBL" id="ARV77427.1"/>
    </source>
</evidence>
<keyword evidence="3" id="KW-1185">Reference proteome</keyword>
<feature type="region of interest" description="Disordered" evidence="1">
    <location>
        <begin position="1"/>
        <end position="28"/>
    </location>
</feature>
<organism evidence="2 3">
    <name type="scientific">Pseudomonas phage Noxifer</name>
    <dbReference type="NCBI Taxonomy" id="2006684"/>
    <lineage>
        <taxon>Viruses</taxon>
        <taxon>Duplodnaviria</taxon>
        <taxon>Heunggongvirae</taxon>
        <taxon>Uroviricota</taxon>
        <taxon>Caudoviricetes</taxon>
        <taxon>Chimalliviridae</taxon>
        <taxon>Noxifervirus</taxon>
        <taxon>Noxifervirus noxifer</taxon>
    </lineage>
</organism>
<evidence type="ECO:0000313" key="3">
    <source>
        <dbReference type="Proteomes" id="UP000224829"/>
    </source>
</evidence>
<sequence length="405" mass="46055">MNLPQPTHDANGERIPYSSLPKNEPTGRGMINPAHLVMLEKTGEDHTQRESPIRAFGESESRQSISRMNVDRLFEQYAQSTLGAGEGVLTRLNDLGRPEFVKLGQIEQVIMGRGDKSMVYPKEPLKNAEYFNRKMELTAHNADFDGNALSGPPPEPERNIPRFIFEHNTILYRDLADLTVKVRLPYKECLFVQQLYADLPEPTAPKTMQEHWIAENNPKPQWPNTYEIYALELSETKIFFVFDLYGEKISVQVNRFRSKANPEHCEYRAYLVEGPDKQLPADHEHQANFKDPAFRTVAPVLAFLEGMSQGVYTLEREGVQVPPSMVPPPAKEGIEFKVRSLIPNQPVKESVCLGGTHASPREHHRRGYWRRSASGKKVWIGPVVVNKGKTEGKIIKDYQIVDPTK</sequence>
<reference evidence="2 3" key="1">
    <citation type="submission" date="2017-05" db="EMBL/GenBank/DDBJ databases">
        <authorList>
            <person name="Song R."/>
            <person name="Chenine A.L."/>
            <person name="Ruprecht R.M."/>
        </authorList>
    </citation>
    <scope>NUCLEOTIDE SEQUENCE [LARGE SCALE GENOMIC DNA]</scope>
</reference>
<name>A0A1Y0T3G2_9CAUD</name>
<accession>A0A1Y0T3G2</accession>
<dbReference type="Proteomes" id="UP000224829">
    <property type="component" value="Segment"/>
</dbReference>